<gene>
    <name evidence="1" type="ordered locus">Despr_0225</name>
</gene>
<evidence type="ECO:0000313" key="2">
    <source>
        <dbReference type="Proteomes" id="UP000006365"/>
    </source>
</evidence>
<proteinExistence type="predicted"/>
<dbReference type="Proteomes" id="UP000006365">
    <property type="component" value="Chromosome"/>
</dbReference>
<reference evidence="1 2" key="1">
    <citation type="journal article" date="2011" name="Stand. Genomic Sci.">
        <title>Complete genome sequence of Desulfobulbus propionicus type strain (1pr3).</title>
        <authorList>
            <person name="Pagani I."/>
            <person name="Lapidus A."/>
            <person name="Nolan M."/>
            <person name="Lucas S."/>
            <person name="Hammon N."/>
            <person name="Deshpande S."/>
            <person name="Cheng J.F."/>
            <person name="Chertkov O."/>
            <person name="Davenport K."/>
            <person name="Tapia R."/>
            <person name="Han C."/>
            <person name="Goodwin L."/>
            <person name="Pitluck S."/>
            <person name="Liolios K."/>
            <person name="Mavromatis K."/>
            <person name="Ivanova N."/>
            <person name="Mikhailova N."/>
            <person name="Pati A."/>
            <person name="Chen A."/>
            <person name="Palaniappan K."/>
            <person name="Land M."/>
            <person name="Hauser L."/>
            <person name="Chang Y.J."/>
            <person name="Jeffries C.D."/>
            <person name="Detter J.C."/>
            <person name="Brambilla E."/>
            <person name="Kannan K.P."/>
            <person name="Djao O.D."/>
            <person name="Rohde M."/>
            <person name="Pukall R."/>
            <person name="Spring S."/>
            <person name="Goker M."/>
            <person name="Sikorski J."/>
            <person name="Woyke T."/>
            <person name="Bristow J."/>
            <person name="Eisen J.A."/>
            <person name="Markowitz V."/>
            <person name="Hugenholtz P."/>
            <person name="Kyrpides N.C."/>
            <person name="Klenk H.P."/>
        </authorList>
    </citation>
    <scope>NUCLEOTIDE SEQUENCE [LARGE SCALE GENOMIC DNA]</scope>
    <source>
        <strain evidence="2">ATCC 33891 / DSM 2032 / 1pr3</strain>
    </source>
</reference>
<dbReference type="RefSeq" id="WP_015722961.1">
    <property type="nucleotide sequence ID" value="NC_014972.1"/>
</dbReference>
<protein>
    <submittedName>
        <fullName evidence="1">Uncharacterized protein</fullName>
    </submittedName>
</protein>
<dbReference type="AlphaFoldDB" id="A0A7U3YJ88"/>
<sequence length="42" mass="5088">MNEQKLKKWLNHPFSLFLDEVGFTLEDKFLLCEWFSQSMHGL</sequence>
<dbReference type="KEGG" id="dpr:Despr_0225"/>
<keyword evidence="2" id="KW-1185">Reference proteome</keyword>
<accession>A0A7U3YJ88</accession>
<evidence type="ECO:0000313" key="1">
    <source>
        <dbReference type="EMBL" id="ADW16413.1"/>
    </source>
</evidence>
<dbReference type="EMBL" id="CP002364">
    <property type="protein sequence ID" value="ADW16413.1"/>
    <property type="molecule type" value="Genomic_DNA"/>
</dbReference>
<organism evidence="1 2">
    <name type="scientific">Desulfobulbus propionicus (strain ATCC 33891 / DSM 2032 / VKM B-1956 / 1pr3)</name>
    <dbReference type="NCBI Taxonomy" id="577650"/>
    <lineage>
        <taxon>Bacteria</taxon>
        <taxon>Pseudomonadati</taxon>
        <taxon>Thermodesulfobacteriota</taxon>
        <taxon>Desulfobulbia</taxon>
        <taxon>Desulfobulbales</taxon>
        <taxon>Desulfobulbaceae</taxon>
        <taxon>Desulfobulbus</taxon>
    </lineage>
</organism>
<name>A0A7U3YJ88_DESPD</name>